<comment type="caution">
    <text evidence="1">The sequence shown here is derived from an EMBL/GenBank/DDBJ whole genome shotgun (WGS) entry which is preliminary data.</text>
</comment>
<protein>
    <recommendedName>
        <fullName evidence="3">Type IV pilus modification protein PilV</fullName>
    </recommendedName>
</protein>
<gene>
    <name evidence="1" type="ORF">FQP86_16010</name>
</gene>
<evidence type="ECO:0000313" key="1">
    <source>
        <dbReference type="EMBL" id="TVU67641.1"/>
    </source>
</evidence>
<name>A0A558HET9_9GAMM</name>
<organism evidence="1 2">
    <name type="scientific">Cobetia crustatorum</name>
    <dbReference type="NCBI Taxonomy" id="553385"/>
    <lineage>
        <taxon>Bacteria</taxon>
        <taxon>Pseudomonadati</taxon>
        <taxon>Pseudomonadota</taxon>
        <taxon>Gammaproteobacteria</taxon>
        <taxon>Oceanospirillales</taxon>
        <taxon>Halomonadaceae</taxon>
        <taxon>Cobetia</taxon>
    </lineage>
</organism>
<sequence>MIEALIALLLMGIALLGFALMQMETLQANSESYARTEARILLIGMAERIQANSEGKYLGGSTKEAEKQTGITSNDALAAHDVWAWQQELTASRLSSPVGNIAGNNSLLELTVSWQAAADKGSASDTDAQTLNETLEVRVAP</sequence>
<accession>A0A558HET9</accession>
<dbReference type="RefSeq" id="WP_051510784.1">
    <property type="nucleotide sequence ID" value="NZ_CAWOWR010000033.1"/>
</dbReference>
<evidence type="ECO:0000313" key="2">
    <source>
        <dbReference type="Proteomes" id="UP000319941"/>
    </source>
</evidence>
<keyword evidence="2" id="KW-1185">Reference proteome</keyword>
<evidence type="ECO:0008006" key="3">
    <source>
        <dbReference type="Google" id="ProtNLM"/>
    </source>
</evidence>
<dbReference type="Proteomes" id="UP000319941">
    <property type="component" value="Unassembled WGS sequence"/>
</dbReference>
<dbReference type="STRING" id="553385.GCA_000591415_01367"/>
<dbReference type="OrthoDB" id="5704509at2"/>
<reference evidence="1 2" key="1">
    <citation type="submission" date="2019-07" db="EMBL/GenBank/DDBJ databases">
        <title>Diversity of Bacteria from Kongsfjorden, Arctic.</title>
        <authorList>
            <person name="Yu Y."/>
        </authorList>
    </citation>
    <scope>NUCLEOTIDE SEQUENCE [LARGE SCALE GENOMIC DNA]</scope>
    <source>
        <strain evidence="1 2">SM1923</strain>
    </source>
</reference>
<dbReference type="EMBL" id="VNFH01000013">
    <property type="protein sequence ID" value="TVU67641.1"/>
    <property type="molecule type" value="Genomic_DNA"/>
</dbReference>
<dbReference type="AlphaFoldDB" id="A0A558HET9"/>
<proteinExistence type="predicted"/>